<dbReference type="Gene3D" id="3.40.50.1220">
    <property type="entry name" value="TPP-binding domain"/>
    <property type="match status" value="1"/>
</dbReference>
<dbReference type="InterPro" id="IPR003000">
    <property type="entry name" value="Sirtuin"/>
</dbReference>
<keyword evidence="4" id="KW-0862">Zinc</keyword>
<feature type="domain" description="Deacetylase sirtuin-type" evidence="5">
    <location>
        <begin position="1"/>
        <end position="289"/>
    </location>
</feature>
<evidence type="ECO:0000256" key="2">
    <source>
        <dbReference type="ARBA" id="ARBA00022679"/>
    </source>
</evidence>
<sequence>ATVASLFRRHQGRVLALTGAGVSVSSGIPDYRGPNGTYRVHGGYVPILHHELATQHASRQRYWARSFFGIRPAFRAEPNAVHRAFARLEASGHLAGLITQNVDGLHTQAGSQRLLELHGTLRRVACLSCSHTEDRDRFQHRLEELNPQWALFWQEMARTGKEPARRPDGDVDLPPELRYEDFRYPTCHCCRSGQYMPTVVFFGGNIADAVRARAIDMVDQAQALFVCGTSLATFSAFRLVTRAREHGKEVLVANFGQTRGDQHATTKLEVLAEDLLPPVQTLVARLQALHTRLASGDAGEAGDEELLVTLTYYVNQTSFIRRRMTLLQGRVSDLKSRSLRLGEHRAQQSRQVAEWVHQERQRV</sequence>
<feature type="active site" description="Proton acceptor" evidence="4">
    <location>
        <position position="118"/>
    </location>
</feature>
<feature type="binding site" evidence="4">
    <location>
        <position position="187"/>
    </location>
    <ligand>
        <name>Zn(2+)</name>
        <dbReference type="ChEBI" id="CHEBI:29105"/>
    </ligand>
</feature>
<feature type="binding site" evidence="4">
    <location>
        <position position="190"/>
    </location>
    <ligand>
        <name>Zn(2+)</name>
        <dbReference type="ChEBI" id="CHEBI:29105"/>
    </ligand>
</feature>
<dbReference type="Pfam" id="PF02146">
    <property type="entry name" value="SIR2"/>
    <property type="match status" value="1"/>
</dbReference>
<evidence type="ECO:0000256" key="3">
    <source>
        <dbReference type="ARBA" id="ARBA00023027"/>
    </source>
</evidence>
<keyword evidence="7" id="KW-1185">Reference proteome</keyword>
<dbReference type="InterPro" id="IPR050134">
    <property type="entry name" value="NAD-dep_sirtuin_deacylases"/>
</dbReference>
<evidence type="ECO:0000259" key="5">
    <source>
        <dbReference type="PROSITE" id="PS50305"/>
    </source>
</evidence>
<protein>
    <recommendedName>
        <fullName evidence="5">Deacetylase sirtuin-type domain-containing protein</fullName>
    </recommendedName>
</protein>
<evidence type="ECO:0000313" key="6">
    <source>
        <dbReference type="EMBL" id="KAJ1718484.1"/>
    </source>
</evidence>
<feature type="binding site" evidence="4">
    <location>
        <position position="129"/>
    </location>
    <ligand>
        <name>Zn(2+)</name>
        <dbReference type="ChEBI" id="CHEBI:29105"/>
    </ligand>
</feature>
<gene>
    <name evidence="6" type="ORF">LPJ61_006607</name>
</gene>
<dbReference type="InterPro" id="IPR026590">
    <property type="entry name" value="Ssirtuin_cat_dom"/>
</dbReference>
<keyword evidence="4" id="KW-0479">Metal-binding</keyword>
<proteinExistence type="inferred from homology"/>
<dbReference type="PANTHER" id="PTHR11085">
    <property type="entry name" value="NAD-DEPENDENT PROTEIN DEACYLASE SIRTUIN-5, MITOCHONDRIAL-RELATED"/>
    <property type="match status" value="1"/>
</dbReference>
<keyword evidence="3" id="KW-0520">NAD</keyword>
<dbReference type="OrthoDB" id="424302at2759"/>
<dbReference type="EMBL" id="JANBOI010003418">
    <property type="protein sequence ID" value="KAJ1718484.1"/>
    <property type="molecule type" value="Genomic_DNA"/>
</dbReference>
<name>A0A9W7XQ03_9FUNG</name>
<feature type="non-terminal residue" evidence="6">
    <location>
        <position position="1"/>
    </location>
</feature>
<accession>A0A9W7XQ03</accession>
<reference evidence="6" key="1">
    <citation type="submission" date="2022-07" db="EMBL/GenBank/DDBJ databases">
        <title>Phylogenomic reconstructions and comparative analyses of Kickxellomycotina fungi.</title>
        <authorList>
            <person name="Reynolds N.K."/>
            <person name="Stajich J.E."/>
            <person name="Barry K."/>
            <person name="Grigoriev I.V."/>
            <person name="Crous P."/>
            <person name="Smith M.E."/>
        </authorList>
    </citation>
    <scope>NUCLEOTIDE SEQUENCE</scope>
    <source>
        <strain evidence="6">BCRC 34381</strain>
    </source>
</reference>
<dbReference type="GO" id="GO:0046872">
    <property type="term" value="F:metal ion binding"/>
    <property type="evidence" value="ECO:0007669"/>
    <property type="project" value="UniProtKB-KW"/>
</dbReference>
<dbReference type="InterPro" id="IPR026591">
    <property type="entry name" value="Sirtuin_cat_small_dom_sf"/>
</dbReference>
<dbReference type="PANTHER" id="PTHR11085:SF10">
    <property type="entry name" value="NAD-DEPENDENT PROTEIN DEACYLASE SIRTUIN-5, MITOCHONDRIAL-RELATED"/>
    <property type="match status" value="1"/>
</dbReference>
<dbReference type="PROSITE" id="PS50305">
    <property type="entry name" value="SIRTUIN"/>
    <property type="match status" value="1"/>
</dbReference>
<feature type="binding site" evidence="4">
    <location>
        <position position="126"/>
    </location>
    <ligand>
        <name>Zn(2+)</name>
        <dbReference type="ChEBI" id="CHEBI:29105"/>
    </ligand>
</feature>
<organism evidence="6 7">
    <name type="scientific">Coemansia biformis</name>
    <dbReference type="NCBI Taxonomy" id="1286918"/>
    <lineage>
        <taxon>Eukaryota</taxon>
        <taxon>Fungi</taxon>
        <taxon>Fungi incertae sedis</taxon>
        <taxon>Zoopagomycota</taxon>
        <taxon>Kickxellomycotina</taxon>
        <taxon>Kickxellomycetes</taxon>
        <taxon>Kickxellales</taxon>
        <taxon>Kickxellaceae</taxon>
        <taxon>Coemansia</taxon>
    </lineage>
</organism>
<dbReference type="GO" id="GO:0017136">
    <property type="term" value="F:histone deacetylase activity, NAD-dependent"/>
    <property type="evidence" value="ECO:0007669"/>
    <property type="project" value="TreeGrafter"/>
</dbReference>
<evidence type="ECO:0000256" key="1">
    <source>
        <dbReference type="ARBA" id="ARBA00006924"/>
    </source>
</evidence>
<evidence type="ECO:0000313" key="7">
    <source>
        <dbReference type="Proteomes" id="UP001143981"/>
    </source>
</evidence>
<dbReference type="AlphaFoldDB" id="A0A9W7XQ03"/>
<evidence type="ECO:0000256" key="4">
    <source>
        <dbReference type="PROSITE-ProRule" id="PRU00236"/>
    </source>
</evidence>
<comment type="similarity">
    <text evidence="1">Belongs to the sirtuin family. Class I subfamily.</text>
</comment>
<dbReference type="Gene3D" id="3.30.1600.10">
    <property type="entry name" value="SIR2/SIRT2 'Small Domain"/>
    <property type="match status" value="1"/>
</dbReference>
<dbReference type="SUPFAM" id="SSF52467">
    <property type="entry name" value="DHS-like NAD/FAD-binding domain"/>
    <property type="match status" value="1"/>
</dbReference>
<dbReference type="InterPro" id="IPR029035">
    <property type="entry name" value="DHS-like_NAD/FAD-binding_dom"/>
</dbReference>
<comment type="caution">
    <text evidence="6">The sequence shown here is derived from an EMBL/GenBank/DDBJ whole genome shotgun (WGS) entry which is preliminary data.</text>
</comment>
<dbReference type="Proteomes" id="UP001143981">
    <property type="component" value="Unassembled WGS sequence"/>
</dbReference>
<feature type="non-terminal residue" evidence="6">
    <location>
        <position position="363"/>
    </location>
</feature>
<dbReference type="GO" id="GO:0070403">
    <property type="term" value="F:NAD+ binding"/>
    <property type="evidence" value="ECO:0007669"/>
    <property type="project" value="InterPro"/>
</dbReference>
<keyword evidence="2" id="KW-0808">Transferase</keyword>